<feature type="region of interest" description="Disordered" evidence="1">
    <location>
        <begin position="72"/>
        <end position="106"/>
    </location>
</feature>
<keyword evidence="2" id="KW-0732">Signal</keyword>
<dbReference type="AlphaFoldDB" id="A0A6N7BZ32"/>
<dbReference type="RefSeq" id="WP_160022736.1">
    <property type="nucleotide sequence ID" value="NZ_VZIZ01000022.1"/>
</dbReference>
<evidence type="ECO:0000256" key="1">
    <source>
        <dbReference type="SAM" id="MobiDB-lite"/>
    </source>
</evidence>
<gene>
    <name evidence="3" type="ORF">FQV37_1281</name>
</gene>
<accession>A0A6N7BZ32</accession>
<protein>
    <recommendedName>
        <fullName evidence="5">DUF4124 domain-containing protein</fullName>
    </recommendedName>
</protein>
<organism evidence="3 4">
    <name type="scientific">Psychrobacter nivimaris</name>
    <dbReference type="NCBI Taxonomy" id="281738"/>
    <lineage>
        <taxon>Bacteria</taxon>
        <taxon>Pseudomonadati</taxon>
        <taxon>Pseudomonadota</taxon>
        <taxon>Gammaproteobacteria</taxon>
        <taxon>Moraxellales</taxon>
        <taxon>Moraxellaceae</taxon>
        <taxon>Psychrobacter</taxon>
    </lineage>
</organism>
<keyword evidence="4" id="KW-1185">Reference proteome</keyword>
<evidence type="ECO:0000256" key="2">
    <source>
        <dbReference type="SAM" id="SignalP"/>
    </source>
</evidence>
<evidence type="ECO:0000313" key="3">
    <source>
        <dbReference type="EMBL" id="KAF0568271.1"/>
    </source>
</evidence>
<feature type="signal peptide" evidence="2">
    <location>
        <begin position="1"/>
        <end position="34"/>
    </location>
</feature>
<dbReference type="EMBL" id="VZIZ01000022">
    <property type="protein sequence ID" value="KAF0568271.1"/>
    <property type="molecule type" value="Genomic_DNA"/>
</dbReference>
<feature type="chain" id="PRO_5026653721" description="DUF4124 domain-containing protein" evidence="2">
    <location>
        <begin position="35"/>
        <end position="247"/>
    </location>
</feature>
<sequence>MTLLAKPSFLKDKIRVGLWTTVALASLCTSLTNAAPIYKVVDEQTGQVTFTDRPQDYEQQVGKQVSQMAITTGNETSTSTSLNTTTNPNTSRQSSNASQTVTATESPAINTKVTTPVNYQLAITEPSEERAYRRPVQNIDVNVQIKPALQAGDNARIYFDDKEVAQGLSASIATVDVLPGTHTIKAIIQSETGQTLEQITRTVYVIQNTTTLQDNKRKAAQLLAYQKLAWYQKLMLKLRQQEVAQSQ</sequence>
<comment type="caution">
    <text evidence="3">The sequence shown here is derived from an EMBL/GenBank/DDBJ whole genome shotgun (WGS) entry which is preliminary data.</text>
</comment>
<feature type="compositionally biased region" description="Low complexity" evidence="1">
    <location>
        <begin position="72"/>
        <end position="91"/>
    </location>
</feature>
<reference evidence="3 4" key="1">
    <citation type="submission" date="2019-09" db="EMBL/GenBank/DDBJ databases">
        <title>Draft genome sequence of Psychrobacter nivimaris LAMA 639, in search for biotechnological relevant genes.</title>
        <authorList>
            <person name="Lima A.O.S."/>
            <person name="Staloch B.E.K."/>
            <person name="Freitas R.C."/>
            <person name="Niero H."/>
            <person name="Silva M.A.C."/>
        </authorList>
    </citation>
    <scope>NUCLEOTIDE SEQUENCE [LARGE SCALE GENOMIC DNA]</scope>
    <source>
        <strain evidence="3 4">LAMA 639</strain>
    </source>
</reference>
<proteinExistence type="predicted"/>
<evidence type="ECO:0000313" key="4">
    <source>
        <dbReference type="Proteomes" id="UP000471465"/>
    </source>
</evidence>
<dbReference type="Proteomes" id="UP000471465">
    <property type="component" value="Unassembled WGS sequence"/>
</dbReference>
<name>A0A6N7BZ32_9GAMM</name>
<evidence type="ECO:0008006" key="5">
    <source>
        <dbReference type="Google" id="ProtNLM"/>
    </source>
</evidence>
<feature type="compositionally biased region" description="Polar residues" evidence="1">
    <location>
        <begin position="92"/>
        <end position="106"/>
    </location>
</feature>